<accession>A0AAE1TJ07</accession>
<dbReference type="PANTHER" id="PTHR10688:SF2">
    <property type="entry name" value="PWWP DOMAIN-CONTAINING PROTEIN"/>
    <property type="match status" value="1"/>
</dbReference>
<dbReference type="AlphaFoldDB" id="A0AAE1TJ07"/>
<gene>
    <name evidence="2" type="ORF">QN277_001999</name>
</gene>
<proteinExistence type="predicted"/>
<sequence length="726" mass="82225">MQRRNCSVTKGDIVWARVQFPRQIWPALVLTTDSLGVCVSFFNHNLSPRYVIESEIVPFEEGFGWIMGRQKGVIKCETFYGLLDSALKFMGQRVVSSLKCGCLMKPQRNYDGRERCDGSKSNACFQPVGVLGFVLRVAVVPWVDELDSVDAVRAVAQVQAFRDYCSIEQKRVYGETRGGGNEVKPLRCSSSDVEKHQLTQESDALEPQHECQILSKEVKKTLTLDSIKKLNSKISVVEENVKPLHKNQLQIIRQTRTRNWKAELLPEISLHLRSLTFDPFYLMREGLRYVKLRLLRVDNISDHKIADSYFRDCSKLSEAFSRRKDTAIELHHSLPNIKTTSCLTKKRKQPDHHVLCDCSFKLQKLSSRSLTNEEFSVLKMIVSGNNKDDSDVFVLPSTLAACVPSFITEMDSYPASILQHLIKLSDLCCDNASCCMSLFKDTPFHLDFPGEERIPETEGNDCILEYSTPCISQTKIFEPGKSIPKHSQSSTCFNETAVKFTEEVNSESSSNFMLSARNSCDYEVAAKEASIKVLKGSDVSLDNKKLQISASKKSERVKLSSRGCLKKNENLDQFDTSIDSKVGEKSKTQVSHTCSKSLHMKFPENVNLPSKSELIKKFRVFGYVDYLKTKVFSFAGSARVSFLREADAVTAYFHAKRKKICFGSANVRFWLDPFEHKRGGSSKYRLPLSPSASEQPKPLKSCLRSSSSEEKDKRKKPYKVRFTIVT</sequence>
<dbReference type="EMBL" id="JAWXYG010000001">
    <property type="protein sequence ID" value="KAK4285274.1"/>
    <property type="molecule type" value="Genomic_DNA"/>
</dbReference>
<organism evidence="2 3">
    <name type="scientific">Acacia crassicarpa</name>
    <name type="common">northern wattle</name>
    <dbReference type="NCBI Taxonomy" id="499986"/>
    <lineage>
        <taxon>Eukaryota</taxon>
        <taxon>Viridiplantae</taxon>
        <taxon>Streptophyta</taxon>
        <taxon>Embryophyta</taxon>
        <taxon>Tracheophyta</taxon>
        <taxon>Spermatophyta</taxon>
        <taxon>Magnoliopsida</taxon>
        <taxon>eudicotyledons</taxon>
        <taxon>Gunneridae</taxon>
        <taxon>Pentapetalae</taxon>
        <taxon>rosids</taxon>
        <taxon>fabids</taxon>
        <taxon>Fabales</taxon>
        <taxon>Fabaceae</taxon>
        <taxon>Caesalpinioideae</taxon>
        <taxon>mimosoid clade</taxon>
        <taxon>Acacieae</taxon>
        <taxon>Acacia</taxon>
    </lineage>
</organism>
<comment type="caution">
    <text evidence="2">The sequence shown here is derived from an EMBL/GenBank/DDBJ whole genome shotgun (WGS) entry which is preliminary data.</text>
</comment>
<dbReference type="PANTHER" id="PTHR10688">
    <property type="entry name" value="PWWP DOMAIN-CONTAINING PROTEIN"/>
    <property type="match status" value="1"/>
</dbReference>
<evidence type="ECO:0000313" key="2">
    <source>
        <dbReference type="EMBL" id="KAK4285274.1"/>
    </source>
</evidence>
<dbReference type="Proteomes" id="UP001293593">
    <property type="component" value="Unassembled WGS sequence"/>
</dbReference>
<keyword evidence="3" id="KW-1185">Reference proteome</keyword>
<reference evidence="2" key="1">
    <citation type="submission" date="2023-10" db="EMBL/GenBank/DDBJ databases">
        <title>Chromosome-level genome of the transformable northern wattle, Acacia crassicarpa.</title>
        <authorList>
            <person name="Massaro I."/>
            <person name="Sinha N.R."/>
            <person name="Poethig S."/>
            <person name="Leichty A.R."/>
        </authorList>
    </citation>
    <scope>NUCLEOTIDE SEQUENCE</scope>
    <source>
        <strain evidence="2">Acra3RX</strain>
        <tissue evidence="2">Leaf</tissue>
    </source>
</reference>
<name>A0AAE1TJ07_9FABA</name>
<dbReference type="CDD" id="cd05162">
    <property type="entry name" value="PWWP"/>
    <property type="match status" value="1"/>
</dbReference>
<protein>
    <recommendedName>
        <fullName evidence="4">PWWP domain-containing protein</fullName>
    </recommendedName>
</protein>
<dbReference type="InterPro" id="IPR052657">
    <property type="entry name" value="PDP_family_Arabidopsis"/>
</dbReference>
<dbReference type="SUPFAM" id="SSF63748">
    <property type="entry name" value="Tudor/PWWP/MBT"/>
    <property type="match status" value="1"/>
</dbReference>
<evidence type="ECO:0000313" key="3">
    <source>
        <dbReference type="Proteomes" id="UP001293593"/>
    </source>
</evidence>
<evidence type="ECO:0000256" key="1">
    <source>
        <dbReference type="SAM" id="MobiDB-lite"/>
    </source>
</evidence>
<evidence type="ECO:0008006" key="4">
    <source>
        <dbReference type="Google" id="ProtNLM"/>
    </source>
</evidence>
<feature type="region of interest" description="Disordered" evidence="1">
    <location>
        <begin position="685"/>
        <end position="717"/>
    </location>
</feature>